<dbReference type="EMBL" id="JMTB01000085">
    <property type="protein sequence ID" value="KFC06244.1"/>
    <property type="molecule type" value="Genomic_DNA"/>
</dbReference>
<dbReference type="RefSeq" id="WP_038157925.1">
    <property type="nucleotide sequence ID" value="NZ_JMTB01000085.1"/>
</dbReference>
<dbReference type="GO" id="GO:0004316">
    <property type="term" value="F:3-oxoacyl-[acyl-carrier-protein] reductase (NADPH) activity"/>
    <property type="evidence" value="ECO:0007669"/>
    <property type="project" value="UniProtKB-EC"/>
</dbReference>
<evidence type="ECO:0000313" key="3">
    <source>
        <dbReference type="Proteomes" id="UP000028630"/>
    </source>
</evidence>
<dbReference type="PANTHER" id="PTHR42879">
    <property type="entry name" value="3-OXOACYL-(ACYL-CARRIER-PROTEIN) REDUCTASE"/>
    <property type="match status" value="1"/>
</dbReference>
<dbReference type="Pfam" id="PF13561">
    <property type="entry name" value="adh_short_C2"/>
    <property type="match status" value="1"/>
</dbReference>
<accession>A0A085A7P9</accession>
<dbReference type="InterPro" id="IPR002347">
    <property type="entry name" value="SDR_fam"/>
</dbReference>
<protein>
    <submittedName>
        <fullName evidence="2">3-oxoacyl-[acyl-carrier protein] reductase</fullName>
        <ecNumber evidence="2">1.1.1.100</ecNumber>
    </submittedName>
</protein>
<evidence type="ECO:0000256" key="1">
    <source>
        <dbReference type="ARBA" id="ARBA00006484"/>
    </source>
</evidence>
<keyword evidence="3" id="KW-1185">Reference proteome</keyword>
<organism evidence="2 3">
    <name type="scientific">Trabulsiella guamensis ATCC 49490</name>
    <dbReference type="NCBI Taxonomy" id="1005994"/>
    <lineage>
        <taxon>Bacteria</taxon>
        <taxon>Pseudomonadati</taxon>
        <taxon>Pseudomonadota</taxon>
        <taxon>Gammaproteobacteria</taxon>
        <taxon>Enterobacterales</taxon>
        <taxon>Enterobacteriaceae</taxon>
        <taxon>Trabulsiella</taxon>
    </lineage>
</organism>
<dbReference type="InterPro" id="IPR050259">
    <property type="entry name" value="SDR"/>
</dbReference>
<dbReference type="eggNOG" id="COG1028">
    <property type="taxonomic scope" value="Bacteria"/>
</dbReference>
<dbReference type="PRINTS" id="PR00081">
    <property type="entry name" value="GDHRDH"/>
</dbReference>
<evidence type="ECO:0000313" key="2">
    <source>
        <dbReference type="EMBL" id="KFC06244.1"/>
    </source>
</evidence>
<dbReference type="OrthoDB" id="9793325at2"/>
<dbReference type="Gene3D" id="3.40.50.720">
    <property type="entry name" value="NAD(P)-binding Rossmann-like Domain"/>
    <property type="match status" value="1"/>
</dbReference>
<dbReference type="AlphaFoldDB" id="A0A085A7P9"/>
<dbReference type="EC" id="1.1.1.100" evidence="2"/>
<keyword evidence="2" id="KW-0560">Oxidoreductase</keyword>
<gene>
    <name evidence="2" type="ORF">GTGU_02765</name>
</gene>
<dbReference type="FunFam" id="3.40.50.720:FF:000084">
    <property type="entry name" value="Short-chain dehydrogenase reductase"/>
    <property type="match status" value="1"/>
</dbReference>
<name>A0A085A7P9_9ENTR</name>
<proteinExistence type="inferred from homology"/>
<dbReference type="Proteomes" id="UP000028630">
    <property type="component" value="Unassembled WGS sequence"/>
</dbReference>
<comment type="caution">
    <text evidence="2">The sequence shown here is derived from an EMBL/GenBank/DDBJ whole genome shotgun (WGS) entry which is preliminary data.</text>
</comment>
<dbReference type="InterPro" id="IPR036291">
    <property type="entry name" value="NAD(P)-bd_dom_sf"/>
</dbReference>
<dbReference type="CDD" id="cd05233">
    <property type="entry name" value="SDR_c"/>
    <property type="match status" value="1"/>
</dbReference>
<comment type="similarity">
    <text evidence="1">Belongs to the short-chain dehydrogenases/reductases (SDR) family.</text>
</comment>
<dbReference type="PRINTS" id="PR00080">
    <property type="entry name" value="SDRFAMILY"/>
</dbReference>
<sequence>MKLDLTGKVAVVSGSTSGIGQGIAAGLAKAGATVVVVGRKQNGVDDAMAAIMSQNPAASLRGVVADLSTEDGVATLIAAVPTADVLVNNLGIFNDKDFFSVPDDEWLHFYNVNVLSGVRLARHYAPAMTEQGWGRIIFVSSESGVAIPGDMINYGVTKAANLAVSHGLAKRLAGTGVTVNAILPGPTFTEGLKEMLADAATQSGRSPREQADEFVKTARPSSIIQRAADVEEVANLAVYLASPLSSATTGAALRVDGGVVDTLTM</sequence>
<reference evidence="3" key="1">
    <citation type="submission" date="2014-05" db="EMBL/GenBank/DDBJ databases">
        <title>ATOL: Assembling a taxonomically balanced genome-scale reconstruction of the evolutionary history of the Enterobacteriaceae.</title>
        <authorList>
            <person name="Plunkett G. III"/>
            <person name="Neeno-Eckwall E.C."/>
            <person name="Glasner J.D."/>
            <person name="Perna N.T."/>
        </authorList>
    </citation>
    <scope>NUCLEOTIDE SEQUENCE [LARGE SCALE GENOMIC DNA]</scope>
    <source>
        <strain evidence="3">ATCC 49490</strain>
    </source>
</reference>
<dbReference type="SUPFAM" id="SSF51735">
    <property type="entry name" value="NAD(P)-binding Rossmann-fold domains"/>
    <property type="match status" value="1"/>
</dbReference>